<evidence type="ECO:0000313" key="2">
    <source>
        <dbReference type="RefSeq" id="XP_075103331.1"/>
    </source>
</evidence>
<keyword evidence="1" id="KW-1185">Reference proteome</keyword>
<dbReference type="RefSeq" id="XP_075103331.1">
    <property type="nucleotide sequence ID" value="XM_075247230.1"/>
</dbReference>
<organism evidence="1 2">
    <name type="scientific">Nicotiana tabacum</name>
    <name type="common">Common tobacco</name>
    <dbReference type="NCBI Taxonomy" id="4097"/>
    <lineage>
        <taxon>Eukaryota</taxon>
        <taxon>Viridiplantae</taxon>
        <taxon>Streptophyta</taxon>
        <taxon>Embryophyta</taxon>
        <taxon>Tracheophyta</taxon>
        <taxon>Spermatophyta</taxon>
        <taxon>Magnoliopsida</taxon>
        <taxon>eudicotyledons</taxon>
        <taxon>Gunneridae</taxon>
        <taxon>Pentapetalae</taxon>
        <taxon>asterids</taxon>
        <taxon>lamiids</taxon>
        <taxon>Solanales</taxon>
        <taxon>Solanaceae</taxon>
        <taxon>Nicotianoideae</taxon>
        <taxon>Nicotianeae</taxon>
        <taxon>Nicotiana</taxon>
    </lineage>
</organism>
<evidence type="ECO:0000313" key="1">
    <source>
        <dbReference type="Proteomes" id="UP000790787"/>
    </source>
</evidence>
<dbReference type="Proteomes" id="UP000790787">
    <property type="component" value="Chromosome 3"/>
</dbReference>
<protein>
    <submittedName>
        <fullName evidence="2">Uncharacterized protein LOC142177978</fullName>
    </submittedName>
</protein>
<reference evidence="2" key="2">
    <citation type="submission" date="2025-08" db="UniProtKB">
        <authorList>
            <consortium name="RefSeq"/>
        </authorList>
    </citation>
    <scope>IDENTIFICATION</scope>
    <source>
        <tissue evidence="2">Leaf</tissue>
    </source>
</reference>
<reference evidence="1" key="1">
    <citation type="journal article" date="2014" name="Nat. Commun.">
        <title>The tobacco genome sequence and its comparison with those of tomato and potato.</title>
        <authorList>
            <person name="Sierro N."/>
            <person name="Battey J.N."/>
            <person name="Ouadi S."/>
            <person name="Bakaher N."/>
            <person name="Bovet L."/>
            <person name="Willig A."/>
            <person name="Goepfert S."/>
            <person name="Peitsch M.C."/>
            <person name="Ivanov N.V."/>
        </authorList>
    </citation>
    <scope>NUCLEOTIDE SEQUENCE [LARGE SCALE GENOMIC DNA]</scope>
</reference>
<name>A0AC58U1I6_TOBAC</name>
<proteinExistence type="predicted"/>
<gene>
    <name evidence="2" type="primary">LOC142177978</name>
</gene>
<accession>A0AC58U1I6</accession>
<sequence length="971" mass="110520">MKESSYDNLICHDLFSQVVKQKSTEYDNLADMITEVMPTTTRRQVAMKFIQRLDEEAGEGTSKVPPANVDQHEPQNETLQIIHATDIELVEFTSYRLRDIAVTWYETWKQTRGPNVPPVTWKEFSEAFLQQYLPIELRRARRDRFLHLEQGNMSVREYSMQFNSLARYDPTIVADMSDRVHQFVSGLGEHLINECTTASLNQGMDIACIQAYAQGLEDRKRQQRANREHDRGQQKRAWFAGNTGDFRGRFRPQFPRRQSYPVASAPPQFQGQRHDRTIYFGPGQSSRTPGPQFRGEFSQMRPQFLRCDRCGRNHFGPCRQGSDACYACGQPGHIMRHCPMTGGGGMAQPTASAGASSSSLVRPPRQSMQTSAGRGRGRFGTSGSGGQQNRIYALSSRQDLESSPNVVTGILSVFSIDMYVLIDPGSTLSYISPFVASKWDRDPELLHKSFEVSTPMGESVVVRRVYRSCDLKIHDRHTLADLHELEMVYFDIIMGMDWLASCYANIDCWTKIVRNFPGEPIIEWKGDVAVPKGKFISYLKALRMILKGYIYHLVQVHDMEVKSPTLQSVPVVNEFPDVFPDELPVAFLGHIVSDEGIKVDGQKIEAVQNWPRPTTPTEVRSFLGLADHKRLQYIFKQKDLNLRKKRWLELLKDYDVDILYHPGKANVVVDALSRKSMGNLKHVEVGKLEMTKEIYRLANLIVRLHDTGDQGVVVQNIAGSSLVAEVEMRQSEDPELVKIKESILFQKKQLFEQSDNGILKYKGRWCVPNVGELRKQIMIEMHQSRYSVHPGSTKMYHDLHQLYWWNDMKKDIATFVAQCPNCQQVKAEHQKPGGLLQNIEIPAWKWESINMDFITGLPNSRRKFNSIWVIVDRLTKSAHFLPVRTTYSAEDYASLYIKEIVRLHGVPFSIISDREYSSSSGSTSGVSTSEISASGSTSGVSTVFCSKVDELEKDCQSQHPPTSLYSSLYLY</sequence>